<name>M8AV07_TRIUA</name>
<sequence>MEDAGLDFLLDAVDRCEGHKRTTCPDQGDAAKKRRRPGKCKKCGMKGHRRNTCTRPLGGVQNQNC</sequence>
<protein>
    <recommendedName>
        <fullName evidence="2">CCHC-type domain-containing protein</fullName>
    </recommendedName>
</protein>
<dbReference type="EMBL" id="KD051014">
    <property type="protein sequence ID" value="EMS64879.1"/>
    <property type="molecule type" value="Genomic_DNA"/>
</dbReference>
<proteinExistence type="predicted"/>
<gene>
    <name evidence="1" type="ORF">TRIUR3_29299</name>
</gene>
<reference evidence="1" key="1">
    <citation type="journal article" date="2013" name="Nature">
        <title>Draft genome of the wheat A-genome progenitor Triticum urartu.</title>
        <authorList>
            <person name="Ling H.Q."/>
            <person name="Zhao S."/>
            <person name="Liu D."/>
            <person name="Wang J."/>
            <person name="Sun H."/>
            <person name="Zhang C."/>
            <person name="Fan H."/>
            <person name="Li D."/>
            <person name="Dong L."/>
            <person name="Tao Y."/>
            <person name="Gao C."/>
            <person name="Wu H."/>
            <person name="Li Y."/>
            <person name="Cui Y."/>
            <person name="Guo X."/>
            <person name="Zheng S."/>
            <person name="Wang B."/>
            <person name="Yu K."/>
            <person name="Liang Q."/>
            <person name="Yang W."/>
            <person name="Lou X."/>
            <person name="Chen J."/>
            <person name="Feng M."/>
            <person name="Jian J."/>
            <person name="Zhang X."/>
            <person name="Luo G."/>
            <person name="Jiang Y."/>
            <person name="Liu J."/>
            <person name="Wang Z."/>
            <person name="Sha Y."/>
            <person name="Zhang B."/>
            <person name="Wu H."/>
            <person name="Tang D."/>
            <person name="Shen Q."/>
            <person name="Xue P."/>
            <person name="Zou S."/>
            <person name="Wang X."/>
            <person name="Liu X."/>
            <person name="Wang F."/>
            <person name="Yang Y."/>
            <person name="An X."/>
            <person name="Dong Z."/>
            <person name="Zhang K."/>
            <person name="Zhang X."/>
            <person name="Luo M.C."/>
            <person name="Dvorak J."/>
            <person name="Tong Y."/>
            <person name="Wang J."/>
            <person name="Yang H."/>
            <person name="Li Z."/>
            <person name="Wang D."/>
            <person name="Zhang A."/>
            <person name="Wang J."/>
        </authorList>
    </citation>
    <scope>NUCLEOTIDE SEQUENCE</scope>
</reference>
<evidence type="ECO:0008006" key="2">
    <source>
        <dbReference type="Google" id="ProtNLM"/>
    </source>
</evidence>
<organism evidence="1">
    <name type="scientific">Triticum urartu</name>
    <name type="common">Red wild einkorn</name>
    <name type="synonym">Crithodium urartu</name>
    <dbReference type="NCBI Taxonomy" id="4572"/>
    <lineage>
        <taxon>Eukaryota</taxon>
        <taxon>Viridiplantae</taxon>
        <taxon>Streptophyta</taxon>
        <taxon>Embryophyta</taxon>
        <taxon>Tracheophyta</taxon>
        <taxon>Spermatophyta</taxon>
        <taxon>Magnoliopsida</taxon>
        <taxon>Liliopsida</taxon>
        <taxon>Poales</taxon>
        <taxon>Poaceae</taxon>
        <taxon>BOP clade</taxon>
        <taxon>Pooideae</taxon>
        <taxon>Triticodae</taxon>
        <taxon>Triticeae</taxon>
        <taxon>Triticinae</taxon>
        <taxon>Triticum</taxon>
    </lineage>
</organism>
<evidence type="ECO:0000313" key="1">
    <source>
        <dbReference type="EMBL" id="EMS64879.1"/>
    </source>
</evidence>
<dbReference type="AlphaFoldDB" id="M8AV07"/>
<accession>M8AV07</accession>